<evidence type="ECO:0000313" key="3">
    <source>
        <dbReference type="Proteomes" id="UP001219525"/>
    </source>
</evidence>
<keyword evidence="1" id="KW-0812">Transmembrane</keyword>
<keyword evidence="3" id="KW-1185">Reference proteome</keyword>
<evidence type="ECO:0000313" key="2">
    <source>
        <dbReference type="EMBL" id="KAJ7207467.1"/>
    </source>
</evidence>
<sequence>MALDTFGDFGLEVGSNYLCEGLRLTAGLIIVVQEVIIGLDKRVLILLLCIGVAIVTVAAWSIVPAKSDPTPQTSAPGCYFPLSKAQLAGDILVVCLTLYQSYAQRNGPLSAVSLWRIMIREGSTYIFYSNFDFPRHCLFRASLPMKRTDVPDDRCCSIICLLNLANILMLHIYISDSLSWLTSAVSVAMISRLMLNLHVAAAREIGVAASGMDANVELETIRFMQRSGTAFRGE</sequence>
<dbReference type="Proteomes" id="UP001219525">
    <property type="component" value="Unassembled WGS sequence"/>
</dbReference>
<dbReference type="EMBL" id="JARJCW010000036">
    <property type="protein sequence ID" value="KAJ7207467.1"/>
    <property type="molecule type" value="Genomic_DNA"/>
</dbReference>
<feature type="transmembrane region" description="Helical" evidence="1">
    <location>
        <begin position="155"/>
        <end position="174"/>
    </location>
</feature>
<feature type="transmembrane region" description="Helical" evidence="1">
    <location>
        <begin position="43"/>
        <end position="63"/>
    </location>
</feature>
<keyword evidence="1" id="KW-1133">Transmembrane helix</keyword>
<evidence type="ECO:0000256" key="1">
    <source>
        <dbReference type="SAM" id="Phobius"/>
    </source>
</evidence>
<accession>A0AAD6YFP2</accession>
<gene>
    <name evidence="2" type="ORF">GGX14DRAFT_455544</name>
</gene>
<keyword evidence="1" id="KW-0472">Membrane</keyword>
<dbReference type="AlphaFoldDB" id="A0AAD6YFP2"/>
<proteinExistence type="predicted"/>
<feature type="transmembrane region" description="Helical" evidence="1">
    <location>
        <begin position="180"/>
        <end position="202"/>
    </location>
</feature>
<protein>
    <submittedName>
        <fullName evidence="2">Uncharacterized protein</fullName>
    </submittedName>
</protein>
<reference evidence="2" key="1">
    <citation type="submission" date="2023-03" db="EMBL/GenBank/DDBJ databases">
        <title>Massive genome expansion in bonnet fungi (Mycena s.s.) driven by repeated elements and novel gene families across ecological guilds.</title>
        <authorList>
            <consortium name="Lawrence Berkeley National Laboratory"/>
            <person name="Harder C.B."/>
            <person name="Miyauchi S."/>
            <person name="Viragh M."/>
            <person name="Kuo A."/>
            <person name="Thoen E."/>
            <person name="Andreopoulos B."/>
            <person name="Lu D."/>
            <person name="Skrede I."/>
            <person name="Drula E."/>
            <person name="Henrissat B."/>
            <person name="Morin E."/>
            <person name="Kohler A."/>
            <person name="Barry K."/>
            <person name="LaButti K."/>
            <person name="Morin E."/>
            <person name="Salamov A."/>
            <person name="Lipzen A."/>
            <person name="Mereny Z."/>
            <person name="Hegedus B."/>
            <person name="Baldrian P."/>
            <person name="Stursova M."/>
            <person name="Weitz H."/>
            <person name="Taylor A."/>
            <person name="Grigoriev I.V."/>
            <person name="Nagy L.G."/>
            <person name="Martin F."/>
            <person name="Kauserud H."/>
        </authorList>
    </citation>
    <scope>NUCLEOTIDE SEQUENCE</scope>
    <source>
        <strain evidence="2">9144</strain>
    </source>
</reference>
<comment type="caution">
    <text evidence="2">The sequence shown here is derived from an EMBL/GenBank/DDBJ whole genome shotgun (WGS) entry which is preliminary data.</text>
</comment>
<organism evidence="2 3">
    <name type="scientific">Mycena pura</name>
    <dbReference type="NCBI Taxonomy" id="153505"/>
    <lineage>
        <taxon>Eukaryota</taxon>
        <taxon>Fungi</taxon>
        <taxon>Dikarya</taxon>
        <taxon>Basidiomycota</taxon>
        <taxon>Agaricomycotina</taxon>
        <taxon>Agaricomycetes</taxon>
        <taxon>Agaricomycetidae</taxon>
        <taxon>Agaricales</taxon>
        <taxon>Marasmiineae</taxon>
        <taxon>Mycenaceae</taxon>
        <taxon>Mycena</taxon>
    </lineage>
</organism>
<name>A0AAD6YFP2_9AGAR</name>